<organism evidence="4">
    <name type="scientific">viral metagenome</name>
    <dbReference type="NCBI Taxonomy" id="1070528"/>
    <lineage>
        <taxon>unclassified sequences</taxon>
        <taxon>metagenomes</taxon>
        <taxon>organismal metagenomes</taxon>
    </lineage>
</organism>
<dbReference type="InterPro" id="IPR029060">
    <property type="entry name" value="PIN-like_dom_sf"/>
</dbReference>
<dbReference type="InterPro" id="IPR036279">
    <property type="entry name" value="5-3_exonuclease_C_sf"/>
</dbReference>
<dbReference type="PANTHER" id="PTHR42646">
    <property type="entry name" value="FLAP ENDONUCLEASE XNI"/>
    <property type="match status" value="1"/>
</dbReference>
<reference evidence="4" key="1">
    <citation type="journal article" date="2020" name="Nature">
        <title>Giant virus diversity and host interactions through global metagenomics.</title>
        <authorList>
            <person name="Schulz F."/>
            <person name="Roux S."/>
            <person name="Paez-Espino D."/>
            <person name="Jungbluth S."/>
            <person name="Walsh D.A."/>
            <person name="Denef V.J."/>
            <person name="McMahon K.D."/>
            <person name="Konstantinidis K.T."/>
            <person name="Eloe-Fadrosh E.A."/>
            <person name="Kyrpides N.C."/>
            <person name="Woyke T."/>
        </authorList>
    </citation>
    <scope>NUCLEOTIDE SEQUENCE</scope>
    <source>
        <strain evidence="4">GVMAG-S-3300013014-113</strain>
    </source>
</reference>
<evidence type="ECO:0000256" key="2">
    <source>
        <dbReference type="ARBA" id="ARBA00022801"/>
    </source>
</evidence>
<dbReference type="InterPro" id="IPR020046">
    <property type="entry name" value="5-3_exonucl_a-hlix_arch_N"/>
</dbReference>
<dbReference type="InterPro" id="IPR002421">
    <property type="entry name" value="5-3_exonuclease"/>
</dbReference>
<dbReference type="Pfam" id="PF02739">
    <property type="entry name" value="5_3_exonuc_N"/>
    <property type="match status" value="1"/>
</dbReference>
<dbReference type="InterPro" id="IPR038969">
    <property type="entry name" value="FEN"/>
</dbReference>
<feature type="domain" description="5'-3' exonuclease" evidence="3">
    <location>
        <begin position="18"/>
        <end position="280"/>
    </location>
</feature>
<evidence type="ECO:0000313" key="4">
    <source>
        <dbReference type="EMBL" id="QHU19588.1"/>
    </source>
</evidence>
<dbReference type="EMBL" id="MN740953">
    <property type="protein sequence ID" value="QHU19588.1"/>
    <property type="molecule type" value="Genomic_DNA"/>
</dbReference>
<dbReference type="Gene3D" id="3.40.50.1010">
    <property type="entry name" value="5'-nuclease"/>
    <property type="match status" value="1"/>
</dbReference>
<keyword evidence="1" id="KW-0540">Nuclease</keyword>
<dbReference type="AlphaFoldDB" id="A0A6C0KTD0"/>
<proteinExistence type="predicted"/>
<dbReference type="SUPFAM" id="SSF47807">
    <property type="entry name" value="5' to 3' exonuclease, C-terminal subdomain"/>
    <property type="match status" value="1"/>
</dbReference>
<evidence type="ECO:0000256" key="1">
    <source>
        <dbReference type="ARBA" id="ARBA00022722"/>
    </source>
</evidence>
<protein>
    <recommendedName>
        <fullName evidence="3">5'-3' exonuclease domain-containing protein</fullName>
    </recommendedName>
</protein>
<evidence type="ECO:0000259" key="3">
    <source>
        <dbReference type="SMART" id="SM00475"/>
    </source>
</evidence>
<dbReference type="GO" id="GO:0008409">
    <property type="term" value="F:5'-3' exonuclease activity"/>
    <property type="evidence" value="ECO:0007669"/>
    <property type="project" value="InterPro"/>
</dbReference>
<dbReference type="PANTHER" id="PTHR42646:SF2">
    <property type="entry name" value="5'-3' EXONUCLEASE FAMILY PROTEIN"/>
    <property type="match status" value="1"/>
</dbReference>
<dbReference type="SUPFAM" id="SSF88723">
    <property type="entry name" value="PIN domain-like"/>
    <property type="match status" value="1"/>
</dbReference>
<dbReference type="SMART" id="SM00475">
    <property type="entry name" value="53EXOc"/>
    <property type="match status" value="1"/>
</dbReference>
<dbReference type="GO" id="GO:0033567">
    <property type="term" value="P:DNA replication, Okazaki fragment processing"/>
    <property type="evidence" value="ECO:0007669"/>
    <property type="project" value="InterPro"/>
</dbReference>
<keyword evidence="2" id="KW-0378">Hydrolase</keyword>
<dbReference type="GO" id="GO:0017108">
    <property type="term" value="F:5'-flap endonuclease activity"/>
    <property type="evidence" value="ECO:0007669"/>
    <property type="project" value="InterPro"/>
</dbReference>
<accession>A0A6C0KTD0</accession>
<sequence length="289" mass="33897">MAKAKAQAQADAKAQEPKIFILVDTSYWIFYRYFAIMQWWGHSNPETPLNNPYENEEFVEKFMKTFSESLAGFKKKQKIHKKTTTIIAARDCPRKDIWRNTLYSEYKGTRDKGDEFGGGSFFKHIYQDAYKLLYEAGVNSVVQFPNLEADDIIALTKNYIRNKYVDAQIYIIANDHDYLQLLDDNTEIVNFQNKYLKEGSKVFSEPQKNLFYKIVLGDKSDNINPIFKKCGPKTCEKYYENNELFLEALKKENAYEKYELNKKLVDFRELPDELVAKFLAENAEFLAKL</sequence>
<dbReference type="GO" id="GO:0003677">
    <property type="term" value="F:DNA binding"/>
    <property type="evidence" value="ECO:0007669"/>
    <property type="project" value="InterPro"/>
</dbReference>
<name>A0A6C0KTD0_9ZZZZ</name>